<evidence type="ECO:0000313" key="3">
    <source>
        <dbReference type="EMBL" id="MFC7339662.1"/>
    </source>
</evidence>
<comment type="caution">
    <text evidence="3">The sequence shown here is derived from an EMBL/GenBank/DDBJ whole genome shotgun (WGS) entry which is preliminary data.</text>
</comment>
<feature type="transmembrane region" description="Helical" evidence="2">
    <location>
        <begin position="74"/>
        <end position="96"/>
    </location>
</feature>
<reference evidence="4" key="1">
    <citation type="journal article" date="2019" name="Int. J. Syst. Evol. Microbiol.">
        <title>The Global Catalogue of Microorganisms (GCM) 10K type strain sequencing project: providing services to taxonomists for standard genome sequencing and annotation.</title>
        <authorList>
            <consortium name="The Broad Institute Genomics Platform"/>
            <consortium name="The Broad Institute Genome Sequencing Center for Infectious Disease"/>
            <person name="Wu L."/>
            <person name="Ma J."/>
        </authorList>
    </citation>
    <scope>NUCLEOTIDE SEQUENCE [LARGE SCALE GENOMIC DNA]</scope>
    <source>
        <strain evidence="4">CGMCC 4.1467</strain>
    </source>
</reference>
<feature type="compositionally biased region" description="Polar residues" evidence="1">
    <location>
        <begin position="144"/>
        <end position="157"/>
    </location>
</feature>
<evidence type="ECO:0000313" key="4">
    <source>
        <dbReference type="Proteomes" id="UP001596472"/>
    </source>
</evidence>
<feature type="transmembrane region" description="Helical" evidence="2">
    <location>
        <begin position="42"/>
        <end position="62"/>
    </location>
</feature>
<keyword evidence="2" id="KW-0812">Transmembrane</keyword>
<dbReference type="Proteomes" id="UP001596472">
    <property type="component" value="Unassembled WGS sequence"/>
</dbReference>
<dbReference type="RefSeq" id="WP_379716908.1">
    <property type="nucleotide sequence ID" value="NZ_JBHTBS010000032.1"/>
</dbReference>
<sequence length="170" mass="18924">MIQSSQLDRSAAIVHRRACPQTFAKKMIQLGHPATRIARLQVVAIIGGVFLTRAVFMVYGYPNNGVDFGTVPTLIRNFGFLLLAVPVLWTILSVWLEERPEGFWTRRWTIITGVVILGILASLLYYSFSYPGSRRVGPIQSVSQSLTPHTHSNQNKANKPDMATANKPLC</sequence>
<keyword evidence="4" id="KW-1185">Reference proteome</keyword>
<protein>
    <submittedName>
        <fullName evidence="3">Uncharacterized protein</fullName>
    </submittedName>
</protein>
<keyword evidence="2" id="KW-0472">Membrane</keyword>
<gene>
    <name evidence="3" type="ORF">ACFQY0_20930</name>
</gene>
<dbReference type="EMBL" id="JBHTBS010000032">
    <property type="protein sequence ID" value="MFC7339662.1"/>
    <property type="molecule type" value="Genomic_DNA"/>
</dbReference>
<accession>A0ABW2LF76</accession>
<evidence type="ECO:0000256" key="1">
    <source>
        <dbReference type="SAM" id="MobiDB-lite"/>
    </source>
</evidence>
<keyword evidence="2" id="KW-1133">Transmembrane helix</keyword>
<feature type="region of interest" description="Disordered" evidence="1">
    <location>
        <begin position="144"/>
        <end position="170"/>
    </location>
</feature>
<organism evidence="3 4">
    <name type="scientific">Haloferula chungangensis</name>
    <dbReference type="NCBI Taxonomy" id="1048331"/>
    <lineage>
        <taxon>Bacteria</taxon>
        <taxon>Pseudomonadati</taxon>
        <taxon>Verrucomicrobiota</taxon>
        <taxon>Verrucomicrobiia</taxon>
        <taxon>Verrucomicrobiales</taxon>
        <taxon>Verrucomicrobiaceae</taxon>
        <taxon>Haloferula</taxon>
    </lineage>
</organism>
<feature type="transmembrane region" description="Helical" evidence="2">
    <location>
        <begin position="108"/>
        <end position="128"/>
    </location>
</feature>
<proteinExistence type="predicted"/>
<name>A0ABW2LF76_9BACT</name>
<evidence type="ECO:0000256" key="2">
    <source>
        <dbReference type="SAM" id="Phobius"/>
    </source>
</evidence>